<sequence length="40" mass="4643">MKPRRSRVNHSYCIPPISLFLMKSAKAIIKAYEASIMNYL</sequence>
<gene>
    <name evidence="1" type="ORF">HMPREF0322_03803</name>
</gene>
<evidence type="ECO:0000313" key="2">
    <source>
        <dbReference type="Proteomes" id="UP000004416"/>
    </source>
</evidence>
<dbReference type="EMBL" id="AFZX01000096">
    <property type="protein sequence ID" value="EHL05582.1"/>
    <property type="molecule type" value="Genomic_DNA"/>
</dbReference>
<dbReference type="HOGENOM" id="CLU_3288473_0_0_9"/>
<dbReference type="Proteomes" id="UP000004416">
    <property type="component" value="Unassembled WGS sequence"/>
</dbReference>
<name>G9XS53_DESHA</name>
<proteinExistence type="predicted"/>
<reference evidence="1 2" key="1">
    <citation type="submission" date="2011-08" db="EMBL/GenBank/DDBJ databases">
        <authorList>
            <person name="Weinstock G."/>
            <person name="Sodergren E."/>
            <person name="Clifton S."/>
            <person name="Fulton L."/>
            <person name="Fulton B."/>
            <person name="Courtney L."/>
            <person name="Fronick C."/>
            <person name="Harrison M."/>
            <person name="Strong C."/>
            <person name="Farmer C."/>
            <person name="Delahaunty K."/>
            <person name="Markovic C."/>
            <person name="Hall O."/>
            <person name="Minx P."/>
            <person name="Tomlinson C."/>
            <person name="Mitreva M."/>
            <person name="Hou S."/>
            <person name="Chen J."/>
            <person name="Wollam A."/>
            <person name="Pepin K.H."/>
            <person name="Johnson M."/>
            <person name="Bhonagiri V."/>
            <person name="Zhang X."/>
            <person name="Suruliraj S."/>
            <person name="Warren W."/>
            <person name="Chinwalla A."/>
            <person name="Mardis E.R."/>
            <person name="Wilson R.K."/>
        </authorList>
    </citation>
    <scope>NUCLEOTIDE SEQUENCE [LARGE SCALE GENOMIC DNA]</scope>
    <source>
        <strain evidence="1 2">DP7</strain>
    </source>
</reference>
<evidence type="ECO:0000313" key="1">
    <source>
        <dbReference type="EMBL" id="EHL05582.1"/>
    </source>
</evidence>
<protein>
    <submittedName>
        <fullName evidence="1">Uncharacterized protein</fullName>
    </submittedName>
</protein>
<accession>G9XS53</accession>
<comment type="caution">
    <text evidence="1">The sequence shown here is derived from an EMBL/GenBank/DDBJ whole genome shotgun (WGS) entry which is preliminary data.</text>
</comment>
<dbReference type="AlphaFoldDB" id="G9XS53"/>
<organism evidence="1 2">
    <name type="scientific">Desulfitobacterium hafniense DP7</name>
    <dbReference type="NCBI Taxonomy" id="537010"/>
    <lineage>
        <taxon>Bacteria</taxon>
        <taxon>Bacillati</taxon>
        <taxon>Bacillota</taxon>
        <taxon>Clostridia</taxon>
        <taxon>Eubacteriales</taxon>
        <taxon>Desulfitobacteriaceae</taxon>
        <taxon>Desulfitobacterium</taxon>
    </lineage>
</organism>